<dbReference type="EMBL" id="CP035467">
    <property type="protein sequence ID" value="QCW84131.1"/>
    <property type="molecule type" value="Genomic_DNA"/>
</dbReference>
<name>A0A4P9UUN8_METBY</name>
<accession>A0A4P9UUN8</accession>
<dbReference type="RefSeq" id="WP_017842007.1">
    <property type="nucleotide sequence ID" value="NZ_CP035467.1"/>
</dbReference>
<organism evidence="3 4">
    <name type="scientific">Methylotuvimicrobium buryatense</name>
    <name type="common">Methylomicrobium buryatense</name>
    <dbReference type="NCBI Taxonomy" id="95641"/>
    <lineage>
        <taxon>Bacteria</taxon>
        <taxon>Pseudomonadati</taxon>
        <taxon>Pseudomonadota</taxon>
        <taxon>Gammaproteobacteria</taxon>
        <taxon>Methylococcales</taxon>
        <taxon>Methylococcaceae</taxon>
        <taxon>Methylotuvimicrobium</taxon>
    </lineage>
</organism>
<proteinExistence type="predicted"/>
<sequence>MNSTKSPLDLWLADIASEANDQDETWDPGFDGSRRLVVAKLGPYRKAFPRPTTFTPRFYHRIYHLPIEDWLMICRAELYGGFCSLEINLTIHFQASIHYAMAHLETLPEINRHIKKAYESLVRDVIDQEIKKLDNGEWIESGLAPIEKQIQSQINETLITQHIQCRALCSIQPSFADVAQSQNLNNGFAREDIYLKIQKKNFEFKERQNRENLRQQEEQERLLIEKRNRETELKIKEQALEAESNLRLLKEQERQITEQFNLEERLYMERVRHQTRLQELEQETQRELQRQQLAKQLENEQRLQEEKLRHQQLLKEKELAAELKLFEEQQAQWNAAKERMQQEKLKQEQRLKQIESEAERALAAQKQSEAQKLQEKLHAERLQHESRLKEMELAMQIEEQKKRYEATQETSEYLRRDIELLVLEKRRNEMIQAARKAKQSTDQAPRELPLNSEPE</sequence>
<dbReference type="AlphaFoldDB" id="A0A4P9UUN8"/>
<reference evidence="4" key="1">
    <citation type="journal article" date="2019" name="J. Bacteriol.">
        <title>A Mutagenic Screen Identifies a TonB-Dependent Receptor Required for the Lanthanide Metal Switch in the Type I Methanotroph 'Methylotuvimicrobium buryatense' 5GB1C.</title>
        <authorList>
            <person name="Groom J.D."/>
            <person name="Ford S.M."/>
            <person name="Pesesky M.W."/>
            <person name="Lidstrom M.E."/>
        </authorList>
    </citation>
    <scope>NUCLEOTIDE SEQUENCE [LARGE SCALE GENOMIC DNA]</scope>
    <source>
        <strain evidence="4">5GB1C</strain>
    </source>
</reference>
<dbReference type="STRING" id="675511.GCA_000341735_03598"/>
<dbReference type="Proteomes" id="UP000305881">
    <property type="component" value="Chromosome"/>
</dbReference>
<gene>
    <name evidence="3" type="ORF">EQU24_19230</name>
</gene>
<evidence type="ECO:0000313" key="4">
    <source>
        <dbReference type="Proteomes" id="UP000305881"/>
    </source>
</evidence>
<evidence type="ECO:0000313" key="3">
    <source>
        <dbReference type="EMBL" id="QCW84131.1"/>
    </source>
</evidence>
<feature type="region of interest" description="Disordered" evidence="2">
    <location>
        <begin position="432"/>
        <end position="455"/>
    </location>
</feature>
<keyword evidence="1" id="KW-0175">Coiled coil</keyword>
<feature type="coiled-coil region" evidence="1">
    <location>
        <begin position="205"/>
        <end position="417"/>
    </location>
</feature>
<evidence type="ECO:0000256" key="1">
    <source>
        <dbReference type="SAM" id="Coils"/>
    </source>
</evidence>
<protein>
    <submittedName>
        <fullName evidence="3">Uncharacterized protein</fullName>
    </submittedName>
</protein>
<dbReference type="OrthoDB" id="5565264at2"/>
<keyword evidence="4" id="KW-1185">Reference proteome</keyword>
<evidence type="ECO:0000256" key="2">
    <source>
        <dbReference type="SAM" id="MobiDB-lite"/>
    </source>
</evidence>
<dbReference type="KEGG" id="mbur:EQU24_19230"/>